<dbReference type="GeneID" id="94846620"/>
<evidence type="ECO:0000313" key="1">
    <source>
        <dbReference type="EMBL" id="OHS95654.1"/>
    </source>
</evidence>
<evidence type="ECO:0000313" key="2">
    <source>
        <dbReference type="Proteomes" id="UP000179807"/>
    </source>
</evidence>
<gene>
    <name evidence="1" type="ORF">TRFO_38224</name>
</gene>
<organism evidence="1 2">
    <name type="scientific">Tritrichomonas foetus</name>
    <dbReference type="NCBI Taxonomy" id="1144522"/>
    <lineage>
        <taxon>Eukaryota</taxon>
        <taxon>Metamonada</taxon>
        <taxon>Parabasalia</taxon>
        <taxon>Tritrichomonadida</taxon>
        <taxon>Tritrichomonadidae</taxon>
        <taxon>Tritrichomonas</taxon>
    </lineage>
</organism>
<protein>
    <submittedName>
        <fullName evidence="1">Uncharacterized protein</fullName>
    </submittedName>
</protein>
<sequence>MTPPSVETTIKLILTDRSFNIPQFINQELTVFLTQIRSYLPSVQRTIWGNKYANAKGVIDALSRVFDFTTSNDFIPEIIVQLNMIFCHLFHPESSKLIRKPAISLLFKVVFLLDEDLISGIDGVFPLTVAFNCFARSDSERDIFYRPIPSGISPVIDSNSSPSNVEDAISALKLVFSNIIDNWNMKKHVCSHILFRCILSIIFPEIYDKMKVSNCGFSFISPAPSLLRYEINNFIVNFFSNGCDIDQLFATGTNLSFIQYFYYCYGIVYNHE</sequence>
<keyword evidence="2" id="KW-1185">Reference proteome</keyword>
<accession>A0A1J4J8Z8</accession>
<proteinExistence type="predicted"/>
<dbReference type="EMBL" id="MLAK01001230">
    <property type="protein sequence ID" value="OHS95654.1"/>
    <property type="molecule type" value="Genomic_DNA"/>
</dbReference>
<reference evidence="1" key="1">
    <citation type="submission" date="2016-10" db="EMBL/GenBank/DDBJ databases">
        <authorList>
            <person name="Benchimol M."/>
            <person name="Almeida L.G."/>
            <person name="Vasconcelos A.T."/>
            <person name="Perreira-Neves A."/>
            <person name="Rosa I.A."/>
            <person name="Tasca T."/>
            <person name="Bogo M.R."/>
            <person name="de Souza W."/>
        </authorList>
    </citation>
    <scope>NUCLEOTIDE SEQUENCE [LARGE SCALE GENOMIC DNA]</scope>
    <source>
        <strain evidence="1">K</strain>
    </source>
</reference>
<comment type="caution">
    <text evidence="1">The sequence shown here is derived from an EMBL/GenBank/DDBJ whole genome shotgun (WGS) entry which is preliminary data.</text>
</comment>
<dbReference type="Proteomes" id="UP000179807">
    <property type="component" value="Unassembled WGS sequence"/>
</dbReference>
<dbReference type="VEuPathDB" id="TrichDB:TRFO_38224"/>
<dbReference type="RefSeq" id="XP_068348791.1">
    <property type="nucleotide sequence ID" value="XM_068511916.1"/>
</dbReference>
<name>A0A1J4J8Z8_9EUKA</name>
<dbReference type="AlphaFoldDB" id="A0A1J4J8Z8"/>